<gene>
    <name evidence="4" type="ORF">J2X26_000950</name>
</gene>
<dbReference type="RefSeq" id="WP_307490252.1">
    <property type="nucleotide sequence ID" value="NZ_JAUSVB010000001.1"/>
</dbReference>
<dbReference type="PANTHER" id="PTHR43877:SF1">
    <property type="entry name" value="ACETYLTRANSFERASE"/>
    <property type="match status" value="1"/>
</dbReference>
<feature type="domain" description="N-acetyltransferase" evidence="3">
    <location>
        <begin position="5"/>
        <end position="154"/>
    </location>
</feature>
<dbReference type="InterPro" id="IPR016181">
    <property type="entry name" value="Acyl_CoA_acyltransferase"/>
</dbReference>
<evidence type="ECO:0000256" key="1">
    <source>
        <dbReference type="ARBA" id="ARBA00022679"/>
    </source>
</evidence>
<dbReference type="PANTHER" id="PTHR43877">
    <property type="entry name" value="AMINOALKYLPHOSPHONATE N-ACETYLTRANSFERASE-RELATED-RELATED"/>
    <property type="match status" value="1"/>
</dbReference>
<dbReference type="Proteomes" id="UP001239626">
    <property type="component" value="Unassembled WGS sequence"/>
</dbReference>
<dbReference type="InterPro" id="IPR000182">
    <property type="entry name" value="GNAT_dom"/>
</dbReference>
<accession>A0ABU0EC34</accession>
<keyword evidence="5" id="KW-1185">Reference proteome</keyword>
<dbReference type="SUPFAM" id="SSF55729">
    <property type="entry name" value="Acyl-CoA N-acyltransferases (Nat)"/>
    <property type="match status" value="1"/>
</dbReference>
<sequence>MSTDLEVRRVTRSDEHRWAELFAGYRDFYRLGTDSTAVARTWEWVVGEQHGLTGLVAVSTDGTLLGLANLRMFARPSTGTIGLYLDDLFADPAARRRGVGAALLDAAADLAAQRGASVVRWITAGDNATARSLYDQHATATPWVTYDMPPARRP</sequence>
<protein>
    <submittedName>
        <fullName evidence="4">GNAT superfamily N-acetyltransferase</fullName>
    </submittedName>
</protein>
<proteinExistence type="predicted"/>
<reference evidence="4 5" key="1">
    <citation type="submission" date="2023-07" db="EMBL/GenBank/DDBJ databases">
        <title>Sorghum-associated microbial communities from plants grown in Nebraska, USA.</title>
        <authorList>
            <person name="Schachtman D."/>
        </authorList>
    </citation>
    <scope>NUCLEOTIDE SEQUENCE [LARGE SCALE GENOMIC DNA]</scope>
    <source>
        <strain evidence="4 5">BE332</strain>
    </source>
</reference>
<dbReference type="Gene3D" id="3.40.630.30">
    <property type="match status" value="1"/>
</dbReference>
<keyword evidence="1" id="KW-0808">Transferase</keyword>
<evidence type="ECO:0000313" key="5">
    <source>
        <dbReference type="Proteomes" id="UP001239626"/>
    </source>
</evidence>
<evidence type="ECO:0000256" key="2">
    <source>
        <dbReference type="ARBA" id="ARBA00023315"/>
    </source>
</evidence>
<dbReference type="EMBL" id="JAUSVB010000001">
    <property type="protein sequence ID" value="MDQ0372653.1"/>
    <property type="molecule type" value="Genomic_DNA"/>
</dbReference>
<name>A0ABU0EC34_9CELL</name>
<dbReference type="PROSITE" id="PS51186">
    <property type="entry name" value="GNAT"/>
    <property type="match status" value="1"/>
</dbReference>
<dbReference type="InterPro" id="IPR050832">
    <property type="entry name" value="Bact_Acetyltransf"/>
</dbReference>
<dbReference type="Pfam" id="PF00583">
    <property type="entry name" value="Acetyltransf_1"/>
    <property type="match status" value="1"/>
</dbReference>
<organism evidence="4 5">
    <name type="scientific">Cellulomonas humilata</name>
    <dbReference type="NCBI Taxonomy" id="144055"/>
    <lineage>
        <taxon>Bacteria</taxon>
        <taxon>Bacillati</taxon>
        <taxon>Actinomycetota</taxon>
        <taxon>Actinomycetes</taxon>
        <taxon>Micrococcales</taxon>
        <taxon>Cellulomonadaceae</taxon>
        <taxon>Cellulomonas</taxon>
    </lineage>
</organism>
<evidence type="ECO:0000259" key="3">
    <source>
        <dbReference type="PROSITE" id="PS51186"/>
    </source>
</evidence>
<evidence type="ECO:0000313" key="4">
    <source>
        <dbReference type="EMBL" id="MDQ0372653.1"/>
    </source>
</evidence>
<comment type="caution">
    <text evidence="4">The sequence shown here is derived from an EMBL/GenBank/DDBJ whole genome shotgun (WGS) entry which is preliminary data.</text>
</comment>
<keyword evidence="2" id="KW-0012">Acyltransferase</keyword>